<dbReference type="InterPro" id="IPR023186">
    <property type="entry name" value="IUNH"/>
</dbReference>
<protein>
    <submittedName>
        <fullName evidence="4">Nucleoside hydrolase</fullName>
    </submittedName>
</protein>
<gene>
    <name evidence="4" type="ORF">IAA07_08200</name>
</gene>
<sequence>MPLNIWIDCDPGIDDAFALAMAAASRDKLRICGISTVGGNQTCRKVTENALRLSSFLGLADVPVVKGAEGPILGDVKPADDVHGDTGLGNCRLPDGGKELASENAVLYMGRSIENMGEDERITLVPTAPLTNIALLLKTFPHVKEKIQQIVLMGGSAGSGNATPYAEFNIWTDPEAAAIVFQSGIPIVMCGLDVTRQCGLFRSQMEELLESRGPVKHAFGEMLEFYFNSPSYKKRSLACIHDAVTILYLTDPQLFQGSYMDVEVVWGKAEERGRTVCRPSGQMAAAGISAGNRVFVLNQADLPEFQRILLEKIDRLEDKNGNGKGV</sequence>
<evidence type="ECO:0000313" key="5">
    <source>
        <dbReference type="Proteomes" id="UP000823900"/>
    </source>
</evidence>
<dbReference type="Gene3D" id="3.90.245.10">
    <property type="entry name" value="Ribonucleoside hydrolase-like"/>
    <property type="match status" value="1"/>
</dbReference>
<dbReference type="Proteomes" id="UP000823900">
    <property type="component" value="Unassembled WGS sequence"/>
</dbReference>
<keyword evidence="1 4" id="KW-0378">Hydrolase</keyword>
<keyword evidence="2" id="KW-0326">Glycosidase</keyword>
<feature type="domain" description="Inosine/uridine-preferring nucleoside hydrolase" evidence="3">
    <location>
        <begin position="5"/>
        <end position="306"/>
    </location>
</feature>
<dbReference type="GO" id="GO:0006152">
    <property type="term" value="P:purine nucleoside catabolic process"/>
    <property type="evidence" value="ECO:0007669"/>
    <property type="project" value="TreeGrafter"/>
</dbReference>
<reference evidence="4" key="1">
    <citation type="journal article" date="2021" name="PeerJ">
        <title>Extensive microbial diversity within the chicken gut microbiome revealed by metagenomics and culture.</title>
        <authorList>
            <person name="Gilroy R."/>
            <person name="Ravi A."/>
            <person name="Getino M."/>
            <person name="Pursley I."/>
            <person name="Horton D.L."/>
            <person name="Alikhan N.F."/>
            <person name="Baker D."/>
            <person name="Gharbi K."/>
            <person name="Hall N."/>
            <person name="Watson M."/>
            <person name="Adriaenssens E.M."/>
            <person name="Foster-Nyarko E."/>
            <person name="Jarju S."/>
            <person name="Secka A."/>
            <person name="Antonio M."/>
            <person name="Oren A."/>
            <person name="Chaudhuri R.R."/>
            <person name="La Ragione R."/>
            <person name="Hildebrand F."/>
            <person name="Pallen M.J."/>
        </authorList>
    </citation>
    <scope>NUCLEOTIDE SEQUENCE</scope>
    <source>
        <strain evidence="4">CHK178-16964</strain>
    </source>
</reference>
<evidence type="ECO:0000256" key="1">
    <source>
        <dbReference type="ARBA" id="ARBA00022801"/>
    </source>
</evidence>
<name>A0A9D2HIS2_9FIRM</name>
<dbReference type="GO" id="GO:0005829">
    <property type="term" value="C:cytosol"/>
    <property type="evidence" value="ECO:0007669"/>
    <property type="project" value="TreeGrafter"/>
</dbReference>
<evidence type="ECO:0000259" key="3">
    <source>
        <dbReference type="Pfam" id="PF01156"/>
    </source>
</evidence>
<organism evidence="4 5">
    <name type="scientific">Candidatus Lachnoclostridium stercoravium</name>
    <dbReference type="NCBI Taxonomy" id="2838633"/>
    <lineage>
        <taxon>Bacteria</taxon>
        <taxon>Bacillati</taxon>
        <taxon>Bacillota</taxon>
        <taxon>Clostridia</taxon>
        <taxon>Lachnospirales</taxon>
        <taxon>Lachnospiraceae</taxon>
    </lineage>
</organism>
<dbReference type="InterPro" id="IPR001910">
    <property type="entry name" value="Inosine/uridine_hydrolase_dom"/>
</dbReference>
<dbReference type="AlphaFoldDB" id="A0A9D2HIS2"/>
<dbReference type="SUPFAM" id="SSF53590">
    <property type="entry name" value="Nucleoside hydrolase"/>
    <property type="match status" value="1"/>
</dbReference>
<dbReference type="GO" id="GO:0008477">
    <property type="term" value="F:purine nucleosidase activity"/>
    <property type="evidence" value="ECO:0007669"/>
    <property type="project" value="TreeGrafter"/>
</dbReference>
<dbReference type="InterPro" id="IPR036452">
    <property type="entry name" value="Ribo_hydro-like"/>
</dbReference>
<dbReference type="PANTHER" id="PTHR12304">
    <property type="entry name" value="INOSINE-URIDINE PREFERRING NUCLEOSIDE HYDROLASE"/>
    <property type="match status" value="1"/>
</dbReference>
<evidence type="ECO:0000256" key="2">
    <source>
        <dbReference type="ARBA" id="ARBA00023295"/>
    </source>
</evidence>
<reference evidence="4" key="2">
    <citation type="submission" date="2021-04" db="EMBL/GenBank/DDBJ databases">
        <authorList>
            <person name="Gilroy R."/>
        </authorList>
    </citation>
    <scope>NUCLEOTIDE SEQUENCE</scope>
    <source>
        <strain evidence="4">CHK178-16964</strain>
    </source>
</reference>
<dbReference type="Pfam" id="PF01156">
    <property type="entry name" value="IU_nuc_hydro"/>
    <property type="match status" value="1"/>
</dbReference>
<proteinExistence type="predicted"/>
<dbReference type="EMBL" id="DWZA01000071">
    <property type="protein sequence ID" value="HJA71540.1"/>
    <property type="molecule type" value="Genomic_DNA"/>
</dbReference>
<evidence type="ECO:0000313" key="4">
    <source>
        <dbReference type="EMBL" id="HJA71540.1"/>
    </source>
</evidence>
<comment type="caution">
    <text evidence="4">The sequence shown here is derived from an EMBL/GenBank/DDBJ whole genome shotgun (WGS) entry which is preliminary data.</text>
</comment>
<accession>A0A9D2HIS2</accession>
<dbReference type="PANTHER" id="PTHR12304:SF59">
    <property type="entry name" value="INOSINE-URIDINE PREFERRING NUCLEOSIDE HYDROLASE FAMILY PROTEIN"/>
    <property type="match status" value="1"/>
</dbReference>